<gene>
    <name evidence="2" type="ORF">SKAU_G00384040</name>
</gene>
<name>A0A9Q1IEY9_SYNKA</name>
<sequence>MDNENDSGVGREVGERSKRANQRAGPLKGCIGFVCIQCNFAERALTRRAVAAHARISHAKGALYFHCQSVEGRVDRRVWDWDRSEEKQCLFLWEPGAPVPGREGEESENDQVSVTPSPGHL</sequence>
<keyword evidence="3" id="KW-1185">Reference proteome</keyword>
<accession>A0A9Q1IEY9</accession>
<evidence type="ECO:0000313" key="2">
    <source>
        <dbReference type="EMBL" id="KAJ8337184.1"/>
    </source>
</evidence>
<proteinExistence type="predicted"/>
<feature type="compositionally biased region" description="Polar residues" evidence="1">
    <location>
        <begin position="110"/>
        <end position="121"/>
    </location>
</feature>
<evidence type="ECO:0000313" key="3">
    <source>
        <dbReference type="Proteomes" id="UP001152622"/>
    </source>
</evidence>
<feature type="region of interest" description="Disordered" evidence="1">
    <location>
        <begin position="1"/>
        <end position="24"/>
    </location>
</feature>
<dbReference type="Proteomes" id="UP001152622">
    <property type="component" value="Chromosome 19"/>
</dbReference>
<evidence type="ECO:0000256" key="1">
    <source>
        <dbReference type="SAM" id="MobiDB-lite"/>
    </source>
</evidence>
<feature type="region of interest" description="Disordered" evidence="1">
    <location>
        <begin position="95"/>
        <end position="121"/>
    </location>
</feature>
<comment type="caution">
    <text evidence="2">The sequence shown here is derived from an EMBL/GenBank/DDBJ whole genome shotgun (WGS) entry which is preliminary data.</text>
</comment>
<protein>
    <submittedName>
        <fullName evidence="2">Uncharacterized protein</fullName>
    </submittedName>
</protein>
<reference evidence="2" key="1">
    <citation type="journal article" date="2023" name="Science">
        <title>Genome structures resolve the early diversification of teleost fishes.</title>
        <authorList>
            <person name="Parey E."/>
            <person name="Louis A."/>
            <person name="Montfort J."/>
            <person name="Bouchez O."/>
            <person name="Roques C."/>
            <person name="Iampietro C."/>
            <person name="Lluch J."/>
            <person name="Castinel A."/>
            <person name="Donnadieu C."/>
            <person name="Desvignes T."/>
            <person name="Floi Bucao C."/>
            <person name="Jouanno E."/>
            <person name="Wen M."/>
            <person name="Mejri S."/>
            <person name="Dirks R."/>
            <person name="Jansen H."/>
            <person name="Henkel C."/>
            <person name="Chen W.J."/>
            <person name="Zahm M."/>
            <person name="Cabau C."/>
            <person name="Klopp C."/>
            <person name="Thompson A.W."/>
            <person name="Robinson-Rechavi M."/>
            <person name="Braasch I."/>
            <person name="Lecointre G."/>
            <person name="Bobe J."/>
            <person name="Postlethwait J.H."/>
            <person name="Berthelot C."/>
            <person name="Roest Crollius H."/>
            <person name="Guiguen Y."/>
        </authorList>
    </citation>
    <scope>NUCLEOTIDE SEQUENCE</scope>
    <source>
        <strain evidence="2">WJC10195</strain>
    </source>
</reference>
<dbReference type="EMBL" id="JAINUF010000019">
    <property type="protein sequence ID" value="KAJ8337184.1"/>
    <property type="molecule type" value="Genomic_DNA"/>
</dbReference>
<organism evidence="2 3">
    <name type="scientific">Synaphobranchus kaupii</name>
    <name type="common">Kaup's arrowtooth eel</name>
    <dbReference type="NCBI Taxonomy" id="118154"/>
    <lineage>
        <taxon>Eukaryota</taxon>
        <taxon>Metazoa</taxon>
        <taxon>Chordata</taxon>
        <taxon>Craniata</taxon>
        <taxon>Vertebrata</taxon>
        <taxon>Euteleostomi</taxon>
        <taxon>Actinopterygii</taxon>
        <taxon>Neopterygii</taxon>
        <taxon>Teleostei</taxon>
        <taxon>Anguilliformes</taxon>
        <taxon>Synaphobranchidae</taxon>
        <taxon>Synaphobranchus</taxon>
    </lineage>
</organism>
<dbReference type="AlphaFoldDB" id="A0A9Q1IEY9"/>